<proteinExistence type="predicted"/>
<evidence type="ECO:0000259" key="1">
    <source>
        <dbReference type="Pfam" id="PF01610"/>
    </source>
</evidence>
<protein>
    <submittedName>
        <fullName evidence="3">Transposase</fullName>
    </submittedName>
</protein>
<dbReference type="OrthoDB" id="5289059at2"/>
<dbReference type="InterPro" id="IPR047951">
    <property type="entry name" value="Transpos_ISL3"/>
</dbReference>
<evidence type="ECO:0000313" key="3">
    <source>
        <dbReference type="EMBL" id="SDN66455.1"/>
    </source>
</evidence>
<dbReference type="PANTHER" id="PTHR33498:SF1">
    <property type="entry name" value="TRANSPOSASE FOR INSERTION SEQUENCE ELEMENT IS1557"/>
    <property type="match status" value="1"/>
</dbReference>
<keyword evidence="4" id="KW-1185">Reference proteome</keyword>
<feature type="domain" description="Transposase IS204/IS1001/IS1096/IS1165 helix-turn-helix" evidence="2">
    <location>
        <begin position="87"/>
        <end position="134"/>
    </location>
</feature>
<dbReference type="Pfam" id="PF01610">
    <property type="entry name" value="DDE_Tnp_ISL3"/>
    <property type="match status" value="1"/>
</dbReference>
<dbReference type="InterPro" id="IPR002560">
    <property type="entry name" value="Transposase_DDE"/>
</dbReference>
<accession>A0A1H0D8L3</accession>
<dbReference type="RefSeq" id="WP_089676455.1">
    <property type="nucleotide sequence ID" value="NZ_FNIV01000001.1"/>
</dbReference>
<name>A0A1H0D8L3_9GAMM</name>
<sequence length="400" mass="46298">MDATPLCLFWKGFTVVHHEFLAPQTLRLQLEPDDRIPPVCSGCDHACFLVHDVHRRRVREAPLLIYRVELNVPVRRLRCPVCGPTRERIDWLPGRSPVTTTLRQWVERLVTLLPIRHVAELVGLHWHTVKTIDKLRLQRDLPAPDPTRLRRLMMDEFALHKGHRYATVVACADTQQVVWIGEGRSREAIRPFFEWLGEAREQIEAVAMDMNSAFDLEVKAQCPNAEVVYDRFHVVAKYGREVMDRVRVDQANQLRDDKAARKVIKGSRWLLLRNADNLKPEQAVRLEELLAANASLTTAYLLKDQLKTLWFADDEATARNAWQEWYDMTTSSGIEALGRFAKRLAPYLEGILSSTRHRLNTSVLEGMNNRIKVIKRMAYGYRDTAYFFLKIRAAFPGKVR</sequence>
<gene>
    <name evidence="3" type="ORF">SAMN04487957_101311</name>
</gene>
<dbReference type="Proteomes" id="UP000199075">
    <property type="component" value="Unassembled WGS sequence"/>
</dbReference>
<dbReference type="PANTHER" id="PTHR33498">
    <property type="entry name" value="TRANSPOSASE FOR INSERTION SEQUENCE ELEMENT IS1557"/>
    <property type="match status" value="1"/>
</dbReference>
<organism evidence="3 4">
    <name type="scientific">Halomonas shengliensis</name>
    <dbReference type="NCBI Taxonomy" id="419597"/>
    <lineage>
        <taxon>Bacteria</taxon>
        <taxon>Pseudomonadati</taxon>
        <taxon>Pseudomonadota</taxon>
        <taxon>Gammaproteobacteria</taxon>
        <taxon>Oceanospirillales</taxon>
        <taxon>Halomonadaceae</taxon>
        <taxon>Halomonas</taxon>
    </lineage>
</organism>
<feature type="domain" description="Transposase IS204/IS1001/IS1096/IS1165 DDE" evidence="1">
    <location>
        <begin position="152"/>
        <end position="391"/>
    </location>
</feature>
<dbReference type="NCBIfam" id="NF033550">
    <property type="entry name" value="transpos_ISL3"/>
    <property type="match status" value="1"/>
</dbReference>
<dbReference type="InterPro" id="IPR032877">
    <property type="entry name" value="Transposase_HTH"/>
</dbReference>
<dbReference type="AlphaFoldDB" id="A0A1H0D8L3"/>
<dbReference type="STRING" id="419597.SAMN04487957_101311"/>
<evidence type="ECO:0000313" key="4">
    <source>
        <dbReference type="Proteomes" id="UP000199075"/>
    </source>
</evidence>
<evidence type="ECO:0000259" key="2">
    <source>
        <dbReference type="Pfam" id="PF13542"/>
    </source>
</evidence>
<dbReference type="EMBL" id="FNIV01000001">
    <property type="protein sequence ID" value="SDN66455.1"/>
    <property type="molecule type" value="Genomic_DNA"/>
</dbReference>
<reference evidence="4" key="1">
    <citation type="submission" date="2016-10" db="EMBL/GenBank/DDBJ databases">
        <authorList>
            <person name="Varghese N."/>
            <person name="Submissions S."/>
        </authorList>
    </citation>
    <scope>NUCLEOTIDE SEQUENCE [LARGE SCALE GENOMIC DNA]</scope>
    <source>
        <strain evidence="4">CGMCC 1.6444</strain>
    </source>
</reference>
<dbReference type="Pfam" id="PF13542">
    <property type="entry name" value="HTH_Tnp_ISL3"/>
    <property type="match status" value="1"/>
</dbReference>